<accession>E4T6R8</accession>
<reference key="1">
    <citation type="submission" date="2010-11" db="EMBL/GenBank/DDBJ databases">
        <title>The complete genome of Paludibacter propionicigenes DSM 17365.</title>
        <authorList>
            <consortium name="US DOE Joint Genome Institute (JGI-PGF)"/>
            <person name="Lucas S."/>
            <person name="Copeland A."/>
            <person name="Lapidus A."/>
            <person name="Bruce D."/>
            <person name="Goodwin L."/>
            <person name="Pitluck S."/>
            <person name="Kyrpides N."/>
            <person name="Mavromatis K."/>
            <person name="Ivanova N."/>
            <person name="Munk A.C."/>
            <person name="Brettin T."/>
            <person name="Detter J.C."/>
            <person name="Han C."/>
            <person name="Tapia R."/>
            <person name="Land M."/>
            <person name="Hauser L."/>
            <person name="Markowitz V."/>
            <person name="Cheng J.-F."/>
            <person name="Hugenholtz P."/>
            <person name="Woyke T."/>
            <person name="Wu D."/>
            <person name="Gronow S."/>
            <person name="Wellnitz S."/>
            <person name="Brambilla E."/>
            <person name="Klenk H.-P."/>
            <person name="Eisen J.A."/>
        </authorList>
    </citation>
    <scope>NUCLEOTIDE SEQUENCE</scope>
    <source>
        <strain>WB4</strain>
    </source>
</reference>
<gene>
    <name evidence="1" type="ordered locus">Palpr_2276</name>
</gene>
<proteinExistence type="predicted"/>
<protein>
    <submittedName>
        <fullName evidence="1">Putative ATPase</fullName>
    </submittedName>
</protein>
<organism evidence="1 2">
    <name type="scientific">Paludibacter propionicigenes (strain DSM 17365 / JCM 13257 / WB4)</name>
    <dbReference type="NCBI Taxonomy" id="694427"/>
    <lineage>
        <taxon>Bacteria</taxon>
        <taxon>Pseudomonadati</taxon>
        <taxon>Bacteroidota</taxon>
        <taxon>Bacteroidia</taxon>
        <taxon>Bacteroidales</taxon>
        <taxon>Paludibacteraceae</taxon>
        <taxon>Paludibacter</taxon>
    </lineage>
</organism>
<keyword evidence="2" id="KW-1185">Reference proteome</keyword>
<sequence>MGNPFVFGSATSGEQFTDRVQDAERLLANFKHGVSVILISPRRWGKTSLVQKVSAMAQSKDIKVVNLDIFSCRNAEDFYQLFATEVIKQTANKWEEWAENAKKFLSALIPKISFGIDPNTDFSVSLDFSNTRLNDELLDLPQKIAKDKGFRIVVCIDEFQQIAEFLDHVHFQKKLRSVWQLQTEVSYCLYGSKKHVLSELFSNQSMPFYKFGDIFFLQKISTDDWITFICERFRSTGKSISAELARKICDTVENHSSYVQQLAWNVWIKTKTSATSTDVDAALIDLFNQNSMLYYRYIEGLSGFQINFLRAVADGKSNEFTRSETLQNYHLGTSANVKRLKDALEKKELIDITGRIVSFNDPVFKIWFQKNIRKL</sequence>
<dbReference type="Proteomes" id="UP000008718">
    <property type="component" value="Chromosome"/>
</dbReference>
<evidence type="ECO:0000313" key="2">
    <source>
        <dbReference type="Proteomes" id="UP000008718"/>
    </source>
</evidence>
<dbReference type="EMBL" id="CP002345">
    <property type="protein sequence ID" value="ADQ80412.1"/>
    <property type="molecule type" value="Genomic_DNA"/>
</dbReference>
<dbReference type="eggNOG" id="COG1672">
    <property type="taxonomic scope" value="Bacteria"/>
</dbReference>
<name>E4T6R8_PALPW</name>
<dbReference type="InterPro" id="IPR027417">
    <property type="entry name" value="P-loop_NTPase"/>
</dbReference>
<dbReference type="OrthoDB" id="9805535at2"/>
<reference evidence="1 2" key="2">
    <citation type="journal article" date="2011" name="Stand. Genomic Sci.">
        <title>Complete genome sequence of Paludibacter propionicigenes type strain (WB4).</title>
        <authorList>
            <person name="Gronow S."/>
            <person name="Munk C."/>
            <person name="Lapidus A."/>
            <person name="Nolan M."/>
            <person name="Lucas S."/>
            <person name="Hammon N."/>
            <person name="Deshpande S."/>
            <person name="Cheng J.F."/>
            <person name="Tapia R."/>
            <person name="Han C."/>
            <person name="Goodwin L."/>
            <person name="Pitluck S."/>
            <person name="Liolios K."/>
            <person name="Ivanova N."/>
            <person name="Mavromatis K."/>
            <person name="Mikhailova N."/>
            <person name="Pati A."/>
            <person name="Chen A."/>
            <person name="Palaniappan K."/>
            <person name="Land M."/>
            <person name="Hauser L."/>
            <person name="Chang Y.J."/>
            <person name="Jeffries C.D."/>
            <person name="Brambilla E."/>
            <person name="Rohde M."/>
            <person name="Goker M."/>
            <person name="Detter J.C."/>
            <person name="Woyke T."/>
            <person name="Bristow J."/>
            <person name="Eisen J.A."/>
            <person name="Markowitz V."/>
            <person name="Hugenholtz P."/>
            <person name="Kyrpides N.C."/>
            <person name="Klenk H.P."/>
        </authorList>
    </citation>
    <scope>NUCLEOTIDE SEQUENCE [LARGE SCALE GENOMIC DNA]</scope>
    <source>
        <strain evidence="2">DSM 17365 / JCM 13257 / WB4</strain>
    </source>
</reference>
<dbReference type="AlphaFoldDB" id="E4T6R8"/>
<dbReference type="STRING" id="694427.Palpr_2276"/>
<dbReference type="HOGENOM" id="CLU_053804_1_1_10"/>
<dbReference type="RefSeq" id="WP_013445781.1">
    <property type="nucleotide sequence ID" value="NC_014734.1"/>
</dbReference>
<evidence type="ECO:0000313" key="1">
    <source>
        <dbReference type="EMBL" id="ADQ80412.1"/>
    </source>
</evidence>
<dbReference type="PANTHER" id="PTHR34301">
    <property type="entry name" value="DNA-BINDING PROTEIN-RELATED"/>
    <property type="match status" value="1"/>
</dbReference>
<dbReference type="Gene3D" id="3.40.50.300">
    <property type="entry name" value="P-loop containing nucleotide triphosphate hydrolases"/>
    <property type="match status" value="1"/>
</dbReference>
<dbReference type="SUPFAM" id="SSF52540">
    <property type="entry name" value="P-loop containing nucleoside triphosphate hydrolases"/>
    <property type="match status" value="1"/>
</dbReference>
<dbReference type="PANTHER" id="PTHR34301:SF8">
    <property type="entry name" value="ATPASE DOMAIN-CONTAINING PROTEIN"/>
    <property type="match status" value="1"/>
</dbReference>
<dbReference type="KEGG" id="ppn:Palpr_2276"/>